<protein>
    <recommendedName>
        <fullName evidence="3">histidine kinase</fullName>
        <ecNumber evidence="3">2.7.13.3</ecNumber>
    </recommendedName>
</protein>
<dbReference type="OrthoDB" id="3845898at2"/>
<dbReference type="EC" id="2.7.13.3" evidence="3"/>
<evidence type="ECO:0000256" key="11">
    <source>
        <dbReference type="ARBA" id="ARBA00023012"/>
    </source>
</evidence>
<dbReference type="PANTHER" id="PTHR44936:SF9">
    <property type="entry name" value="SENSOR PROTEIN CREC"/>
    <property type="match status" value="1"/>
</dbReference>
<dbReference type="Pfam" id="PF02518">
    <property type="entry name" value="HATPase_c"/>
    <property type="match status" value="1"/>
</dbReference>
<dbReference type="CDD" id="cd06225">
    <property type="entry name" value="HAMP"/>
    <property type="match status" value="1"/>
</dbReference>
<dbReference type="InterPro" id="IPR003660">
    <property type="entry name" value="HAMP_dom"/>
</dbReference>
<evidence type="ECO:0000256" key="13">
    <source>
        <dbReference type="SAM" id="Phobius"/>
    </source>
</evidence>
<reference evidence="15 16" key="1">
    <citation type="submission" date="2018-06" db="EMBL/GenBank/DDBJ databases">
        <title>Streptacidiphilus pinicola sp. nov., isolated from pine grove soil.</title>
        <authorList>
            <person name="Roh S.G."/>
            <person name="Park S."/>
            <person name="Kim M.-K."/>
            <person name="Yun B.-R."/>
            <person name="Park J."/>
            <person name="Kim M.J."/>
            <person name="Kim Y.S."/>
            <person name="Kim S.B."/>
        </authorList>
    </citation>
    <scope>NUCLEOTIDE SEQUENCE [LARGE SCALE GENOMIC DNA]</scope>
    <source>
        <strain evidence="15 16">MMS16-CNU450</strain>
    </source>
</reference>
<evidence type="ECO:0000256" key="12">
    <source>
        <dbReference type="SAM" id="MobiDB-lite"/>
    </source>
</evidence>
<feature type="compositionally biased region" description="Low complexity" evidence="12">
    <location>
        <begin position="757"/>
        <end position="783"/>
    </location>
</feature>
<organism evidence="15 16">
    <name type="scientific">Streptacidiphilus pinicola</name>
    <dbReference type="NCBI Taxonomy" id="2219663"/>
    <lineage>
        <taxon>Bacteria</taxon>
        <taxon>Bacillati</taxon>
        <taxon>Actinomycetota</taxon>
        <taxon>Actinomycetes</taxon>
        <taxon>Kitasatosporales</taxon>
        <taxon>Streptomycetaceae</taxon>
        <taxon>Streptacidiphilus</taxon>
    </lineage>
</organism>
<evidence type="ECO:0000313" key="16">
    <source>
        <dbReference type="Proteomes" id="UP000248889"/>
    </source>
</evidence>
<keyword evidence="7" id="KW-0547">Nucleotide-binding</keyword>
<keyword evidence="13" id="KW-0472">Membrane</keyword>
<dbReference type="PANTHER" id="PTHR44936">
    <property type="entry name" value="SENSOR PROTEIN CREC"/>
    <property type="match status" value="1"/>
</dbReference>
<feature type="compositionally biased region" description="Low complexity" evidence="12">
    <location>
        <begin position="1008"/>
        <end position="1027"/>
    </location>
</feature>
<evidence type="ECO:0000256" key="6">
    <source>
        <dbReference type="ARBA" id="ARBA00022692"/>
    </source>
</evidence>
<dbReference type="AlphaFoldDB" id="A0A2X0J3S9"/>
<feature type="compositionally biased region" description="Polar residues" evidence="12">
    <location>
        <begin position="1064"/>
        <end position="1074"/>
    </location>
</feature>
<evidence type="ECO:0000256" key="1">
    <source>
        <dbReference type="ARBA" id="ARBA00000085"/>
    </source>
</evidence>
<evidence type="ECO:0000256" key="8">
    <source>
        <dbReference type="ARBA" id="ARBA00022777"/>
    </source>
</evidence>
<evidence type="ECO:0000256" key="3">
    <source>
        <dbReference type="ARBA" id="ARBA00012438"/>
    </source>
</evidence>
<feature type="region of interest" description="Disordered" evidence="12">
    <location>
        <begin position="1"/>
        <end position="31"/>
    </location>
</feature>
<evidence type="ECO:0000256" key="4">
    <source>
        <dbReference type="ARBA" id="ARBA00022553"/>
    </source>
</evidence>
<dbReference type="GO" id="GO:0004673">
    <property type="term" value="F:protein histidine kinase activity"/>
    <property type="evidence" value="ECO:0007669"/>
    <property type="project" value="UniProtKB-EC"/>
</dbReference>
<dbReference type="SMART" id="SM00387">
    <property type="entry name" value="HATPase_c"/>
    <property type="match status" value="1"/>
</dbReference>
<dbReference type="PROSITE" id="PS50885">
    <property type="entry name" value="HAMP"/>
    <property type="match status" value="1"/>
</dbReference>
<feature type="region of interest" description="Disordered" evidence="12">
    <location>
        <begin position="860"/>
        <end position="1114"/>
    </location>
</feature>
<evidence type="ECO:0000256" key="5">
    <source>
        <dbReference type="ARBA" id="ARBA00022679"/>
    </source>
</evidence>
<feature type="compositionally biased region" description="Low complexity" evidence="12">
    <location>
        <begin position="812"/>
        <end position="830"/>
    </location>
</feature>
<keyword evidence="4" id="KW-0597">Phosphoprotein</keyword>
<keyword evidence="9" id="KW-0067">ATP-binding</keyword>
<comment type="catalytic activity">
    <reaction evidence="1">
        <text>ATP + protein L-histidine = ADP + protein N-phospho-L-histidine.</text>
        <dbReference type="EC" id="2.7.13.3"/>
    </reaction>
</comment>
<dbReference type="SUPFAM" id="SSF55874">
    <property type="entry name" value="ATPase domain of HSP90 chaperone/DNA topoisomerase II/histidine kinase"/>
    <property type="match status" value="1"/>
</dbReference>
<feature type="region of interest" description="Disordered" evidence="12">
    <location>
        <begin position="757"/>
        <end position="837"/>
    </location>
</feature>
<dbReference type="GO" id="GO:0016020">
    <property type="term" value="C:membrane"/>
    <property type="evidence" value="ECO:0007669"/>
    <property type="project" value="UniProtKB-SubCell"/>
</dbReference>
<dbReference type="Gene3D" id="6.10.340.10">
    <property type="match status" value="1"/>
</dbReference>
<feature type="compositionally biased region" description="Basic and acidic residues" evidence="12">
    <location>
        <begin position="1"/>
        <end position="16"/>
    </location>
</feature>
<dbReference type="InterPro" id="IPR050980">
    <property type="entry name" value="2C_sensor_his_kinase"/>
</dbReference>
<comment type="subcellular location">
    <subcellularLocation>
        <location evidence="2">Membrane</location>
    </subcellularLocation>
</comment>
<keyword evidence="11" id="KW-0902">Two-component regulatory system</keyword>
<keyword evidence="8" id="KW-0418">Kinase</keyword>
<feature type="compositionally biased region" description="Gly residues" evidence="12">
    <location>
        <begin position="784"/>
        <end position="811"/>
    </location>
</feature>
<keyword evidence="10 13" id="KW-1133">Transmembrane helix</keyword>
<accession>A0A2X0J3S9</accession>
<dbReference type="GO" id="GO:0005524">
    <property type="term" value="F:ATP binding"/>
    <property type="evidence" value="ECO:0007669"/>
    <property type="project" value="UniProtKB-KW"/>
</dbReference>
<dbReference type="InterPro" id="IPR003594">
    <property type="entry name" value="HATPase_dom"/>
</dbReference>
<keyword evidence="16" id="KW-1185">Reference proteome</keyword>
<proteinExistence type="predicted"/>
<dbReference type="Pfam" id="PF00672">
    <property type="entry name" value="HAMP"/>
    <property type="match status" value="1"/>
</dbReference>
<comment type="caution">
    <text evidence="15">The sequence shown here is derived from an EMBL/GenBank/DDBJ whole genome shotgun (WGS) entry which is preliminary data.</text>
</comment>
<dbReference type="Gene3D" id="3.30.565.10">
    <property type="entry name" value="Histidine kinase-like ATPase, C-terminal domain"/>
    <property type="match status" value="1"/>
</dbReference>
<gene>
    <name evidence="15" type="ORF">DN069_29470</name>
</gene>
<evidence type="ECO:0000256" key="2">
    <source>
        <dbReference type="ARBA" id="ARBA00004370"/>
    </source>
</evidence>
<feature type="domain" description="HAMP" evidence="14">
    <location>
        <begin position="396"/>
        <end position="466"/>
    </location>
</feature>
<evidence type="ECO:0000256" key="10">
    <source>
        <dbReference type="ARBA" id="ARBA00022989"/>
    </source>
</evidence>
<name>A0A2X0J3S9_9ACTN</name>
<feature type="transmembrane region" description="Helical" evidence="13">
    <location>
        <begin position="44"/>
        <end position="63"/>
    </location>
</feature>
<keyword evidence="5" id="KW-0808">Transferase</keyword>
<feature type="transmembrane region" description="Helical" evidence="13">
    <location>
        <begin position="373"/>
        <end position="395"/>
    </location>
</feature>
<dbReference type="InterPro" id="IPR036890">
    <property type="entry name" value="HATPase_C_sf"/>
</dbReference>
<dbReference type="SMART" id="SM00304">
    <property type="entry name" value="HAMP"/>
    <property type="match status" value="1"/>
</dbReference>
<evidence type="ECO:0000313" key="15">
    <source>
        <dbReference type="EMBL" id="RAG82028.1"/>
    </source>
</evidence>
<dbReference type="EMBL" id="QKYN01000127">
    <property type="protein sequence ID" value="RAG82028.1"/>
    <property type="molecule type" value="Genomic_DNA"/>
</dbReference>
<evidence type="ECO:0000256" key="9">
    <source>
        <dbReference type="ARBA" id="ARBA00022840"/>
    </source>
</evidence>
<dbReference type="GO" id="GO:0000160">
    <property type="term" value="P:phosphorelay signal transduction system"/>
    <property type="evidence" value="ECO:0007669"/>
    <property type="project" value="UniProtKB-KW"/>
</dbReference>
<sequence>MHDKAAPAERLSRVSHNEAAPGAGSAPKVRPAGRLSLSNRRLPFKLIAILLVPVVTALAFAGLRVQSSYTTWKAAQDAVKTAQIVEAATEVAQDLDEERDSSLPYLIKGDTKNPVVTEAQAKSNAAISNFQALAANAPNVGHLQDRVKTANAELKGLTDLRNGTYQTYDTQTEEGYSHLLSALQALDNELVVGNGSSINSDARSIYAITLTKDAMSVDRAIGLHMLLEKVPTTKDEITGRQSQMIHLWSFLFLEQVAENEFDNAADPQFKQALANAEAQAAQQGKTLATQAAQQAAQAGKSYVPPPANIQDMVNDIASGSLSNKQLAAKGVTVQNWTAVMTLSFNAFRGVEKQLTSTSVQQASADANKARNDAIMNGAIVLGAVLLAGLISAMVARSMIRNMRRLRDGAQQIAQQRLPDLVRQLSKTDPGKVDLTVAPIQVSGKDEIAEVARAFDEVHSEAIRLAAEQAMLRGNVNAIFTNLSRRSHGLIERQLALITDLENNEADPDQLENLFKLDHLATRMRRNGENLLVLAGEDAGRTWGEPIPLVDVLRAAASEVEQYERVELAGIPETDVVGPAVTDLVHLLAELLENATTFSSPQTKVRVTATRLPDQRVLVEIHDKGIGLTADDFAEINAKLADPPTVDASVSRQMGLFVVGRLAERHDVRVQLRPSGESAGTTSLVMLPERLTQVGAVTQPEEEFTVSRIYPDSGQGGDAQGMRTASELGFDDSRYDRSLEPGDGSALDSVQRSLRLGQRRQQAALESGDPYAPGAPQAPAAEYGGFDGQPYGGGQNLGGQNLGGQNLGGQNLGGQNLSGQNLSGQNLSGQNFGQSAGGRDFDAEYRAEFGAQYGADSGGGYSRGYGAEAPTGHPQDLGQDRGHGRQSSGYPAQDGGYEAGRYTAQNFESGVAEQGGYGAEYGEDTYLTPGSTPGMQHYGTGSQGYEPGPAPTQGAQPSAGAPGGLPTRRPGAALGGNAIGARETGERPNWFTGAKESGQTTSAMPVMPPANGRPAAALPAAGPAGSAARETSDGGTTTAGLPRRVPRQNLLPGQIQDPDAAGNPDPTSSQPQLSRSPEEVRGRLTNLRRGIQQGHNAGDTPHQGSGPYGTNPQER</sequence>
<dbReference type="Proteomes" id="UP000248889">
    <property type="component" value="Unassembled WGS sequence"/>
</dbReference>
<keyword evidence="6 13" id="KW-0812">Transmembrane</keyword>
<evidence type="ECO:0000256" key="7">
    <source>
        <dbReference type="ARBA" id="ARBA00022741"/>
    </source>
</evidence>
<feature type="compositionally biased region" description="Low complexity" evidence="12">
    <location>
        <begin position="950"/>
        <end position="959"/>
    </location>
</feature>
<evidence type="ECO:0000259" key="14">
    <source>
        <dbReference type="PROSITE" id="PS50885"/>
    </source>
</evidence>